<feature type="signal peptide" evidence="1">
    <location>
        <begin position="1"/>
        <end position="26"/>
    </location>
</feature>
<keyword evidence="1" id="KW-0732">Signal</keyword>
<feature type="chain" id="PRO_5037773055" evidence="1">
    <location>
        <begin position="27"/>
        <end position="204"/>
    </location>
</feature>
<dbReference type="AlphaFoldDB" id="A0A933S9Z0"/>
<evidence type="ECO:0000313" key="2">
    <source>
        <dbReference type="EMBL" id="MBI5168262.1"/>
    </source>
</evidence>
<dbReference type="Proteomes" id="UP000696931">
    <property type="component" value="Unassembled WGS sequence"/>
</dbReference>
<organism evidence="2 3">
    <name type="scientific">Eiseniibacteriota bacterium</name>
    <dbReference type="NCBI Taxonomy" id="2212470"/>
    <lineage>
        <taxon>Bacteria</taxon>
        <taxon>Candidatus Eiseniibacteriota</taxon>
    </lineage>
</organism>
<gene>
    <name evidence="2" type="ORF">HZA61_02115</name>
</gene>
<name>A0A933S9Z0_UNCEI</name>
<evidence type="ECO:0000256" key="1">
    <source>
        <dbReference type="SAM" id="SignalP"/>
    </source>
</evidence>
<dbReference type="Gene3D" id="2.120.10.30">
    <property type="entry name" value="TolB, C-terminal domain"/>
    <property type="match status" value="1"/>
</dbReference>
<evidence type="ECO:0000313" key="3">
    <source>
        <dbReference type="Proteomes" id="UP000696931"/>
    </source>
</evidence>
<sequence>MSAKRAIVRALLGAFVTAVFCAVAHAQEGEVFASERDTSLDGRQVAFVRLVPGRMLAAPSGDSLPVSELCVSALDGSGARVLLVAGAKRHRNGSPIAGFWSPQFSPDGARVWFTSPATVTSDVACAVDVRTGAVREACGANSLRVVKRGARAGCLIVEQHRYRKGGGSYDWLYLVDPAGRTLATLGDPEAPKVKAKVAALLAGR</sequence>
<protein>
    <submittedName>
        <fullName evidence="2">Uncharacterized protein</fullName>
    </submittedName>
</protein>
<comment type="caution">
    <text evidence="2">The sequence shown here is derived from an EMBL/GenBank/DDBJ whole genome shotgun (WGS) entry which is preliminary data.</text>
</comment>
<dbReference type="EMBL" id="JACRIW010000018">
    <property type="protein sequence ID" value="MBI5168262.1"/>
    <property type="molecule type" value="Genomic_DNA"/>
</dbReference>
<accession>A0A933S9Z0</accession>
<reference evidence="2" key="1">
    <citation type="submission" date="2020-07" db="EMBL/GenBank/DDBJ databases">
        <title>Huge and variable diversity of episymbiotic CPR bacteria and DPANN archaea in groundwater ecosystems.</title>
        <authorList>
            <person name="He C.Y."/>
            <person name="Keren R."/>
            <person name="Whittaker M."/>
            <person name="Farag I.F."/>
            <person name="Doudna J."/>
            <person name="Cate J.H.D."/>
            <person name="Banfield J.F."/>
        </authorList>
    </citation>
    <scope>NUCLEOTIDE SEQUENCE</scope>
    <source>
        <strain evidence="2">NC_groundwater_1813_Pr3_B-0.1um_71_17</strain>
    </source>
</reference>
<proteinExistence type="predicted"/>
<dbReference type="InterPro" id="IPR011042">
    <property type="entry name" value="6-blade_b-propeller_TolB-like"/>
</dbReference>